<evidence type="ECO:0000256" key="2">
    <source>
        <dbReference type="ARBA" id="ARBA00023125"/>
    </source>
</evidence>
<dbReference type="PANTHER" id="PTHR43280:SF25">
    <property type="entry name" value="ARABINOSE OPERON REGULATORY PROTEIN"/>
    <property type="match status" value="1"/>
</dbReference>
<evidence type="ECO:0000256" key="5">
    <source>
        <dbReference type="SAM" id="MobiDB-lite"/>
    </source>
</evidence>
<organism evidence="7 8">
    <name type="scientific">Candidatus Anaerobiospirillum pullistercoris</name>
    <dbReference type="NCBI Taxonomy" id="2838452"/>
    <lineage>
        <taxon>Bacteria</taxon>
        <taxon>Pseudomonadati</taxon>
        <taxon>Pseudomonadota</taxon>
        <taxon>Gammaproteobacteria</taxon>
        <taxon>Aeromonadales</taxon>
        <taxon>Succinivibrionaceae</taxon>
        <taxon>Anaerobiospirillum</taxon>
    </lineage>
</organism>
<keyword evidence="1" id="KW-0805">Transcription regulation</keyword>
<dbReference type="Pfam" id="PF12833">
    <property type="entry name" value="HTH_18"/>
    <property type="match status" value="1"/>
</dbReference>
<sequence length="313" mass="35594">MDDYRGLIPDPHLPPQTIFFDDTVIAGITPMQRGKPYDEIIDRPRGMKGYILNLTIDGEGLVRDGAQSFTCQKGDLLLFAPAVPHYYHISPAASRWYHQWIYFFPRSHWLPALSWHCKVDQVEHYSLPEENFSEFSGMFWEIIRRNHSQGATSQLLSLTYLEMLLFRRQEIARQEEDLLLPASAVSDVRISLAMMFMQENMMRADLTLEEIAAHVHLSPSRFNHVFLAAVGQSPIKWLNGQKLKNAKRLLESTELSILQVAQRSGFVDPNYFSKFFRQQTGLSPQQYRSGADVAGPKTAEGKAKAVSASSSEA</sequence>
<dbReference type="InterPro" id="IPR037923">
    <property type="entry name" value="HTH-like"/>
</dbReference>
<dbReference type="Pfam" id="PF02311">
    <property type="entry name" value="AraC_binding"/>
    <property type="match status" value="1"/>
</dbReference>
<name>A0A9D2B1S9_9GAMM</name>
<dbReference type="PANTHER" id="PTHR43280">
    <property type="entry name" value="ARAC-FAMILY TRANSCRIPTIONAL REGULATOR"/>
    <property type="match status" value="1"/>
</dbReference>
<evidence type="ECO:0000313" key="8">
    <source>
        <dbReference type="Proteomes" id="UP000886829"/>
    </source>
</evidence>
<protein>
    <submittedName>
        <fullName evidence="7">Arabinose operon transcriptional regulator AraC</fullName>
    </submittedName>
</protein>
<reference evidence="7" key="1">
    <citation type="journal article" date="2021" name="PeerJ">
        <title>Extensive microbial diversity within the chicken gut microbiome revealed by metagenomics and culture.</title>
        <authorList>
            <person name="Gilroy R."/>
            <person name="Ravi A."/>
            <person name="Getino M."/>
            <person name="Pursley I."/>
            <person name="Horton D.L."/>
            <person name="Alikhan N.F."/>
            <person name="Baker D."/>
            <person name="Gharbi K."/>
            <person name="Hall N."/>
            <person name="Watson M."/>
            <person name="Adriaenssens E.M."/>
            <person name="Foster-Nyarko E."/>
            <person name="Jarju S."/>
            <person name="Secka A."/>
            <person name="Antonio M."/>
            <person name="Oren A."/>
            <person name="Chaudhuri R.R."/>
            <person name="La Ragione R."/>
            <person name="Hildebrand F."/>
            <person name="Pallen M.J."/>
        </authorList>
    </citation>
    <scope>NUCLEOTIDE SEQUENCE</scope>
    <source>
        <strain evidence="7">USASDec5-558</strain>
    </source>
</reference>
<dbReference type="InterPro" id="IPR003313">
    <property type="entry name" value="AraC-bd"/>
</dbReference>
<reference evidence="7" key="2">
    <citation type="submission" date="2021-04" db="EMBL/GenBank/DDBJ databases">
        <authorList>
            <person name="Gilroy R."/>
        </authorList>
    </citation>
    <scope>NUCLEOTIDE SEQUENCE</scope>
    <source>
        <strain evidence="7">USASDec5-558</strain>
    </source>
</reference>
<comment type="caution">
    <text evidence="7">The sequence shown here is derived from an EMBL/GenBank/DDBJ whole genome shotgun (WGS) entry which is preliminary data.</text>
</comment>
<keyword evidence="4" id="KW-0804">Transcription</keyword>
<dbReference type="SUPFAM" id="SSF46689">
    <property type="entry name" value="Homeodomain-like"/>
    <property type="match status" value="2"/>
</dbReference>
<dbReference type="PROSITE" id="PS00041">
    <property type="entry name" value="HTH_ARAC_FAMILY_1"/>
    <property type="match status" value="1"/>
</dbReference>
<dbReference type="Proteomes" id="UP000886829">
    <property type="component" value="Unassembled WGS sequence"/>
</dbReference>
<dbReference type="AlphaFoldDB" id="A0A9D2B1S9"/>
<proteinExistence type="predicted"/>
<dbReference type="InterPro" id="IPR009057">
    <property type="entry name" value="Homeodomain-like_sf"/>
</dbReference>
<dbReference type="InterPro" id="IPR020449">
    <property type="entry name" value="Tscrpt_reg_AraC-type_HTH"/>
</dbReference>
<dbReference type="Gene3D" id="2.60.120.280">
    <property type="entry name" value="Regulatory protein AraC"/>
    <property type="match status" value="1"/>
</dbReference>
<gene>
    <name evidence="7" type="primary">araC</name>
    <name evidence="7" type="ORF">H9850_11025</name>
</gene>
<keyword evidence="2" id="KW-0238">DNA-binding</keyword>
<accession>A0A9D2B1S9</accession>
<dbReference type="GO" id="GO:0003700">
    <property type="term" value="F:DNA-binding transcription factor activity"/>
    <property type="evidence" value="ECO:0007669"/>
    <property type="project" value="InterPro"/>
</dbReference>
<evidence type="ECO:0000259" key="6">
    <source>
        <dbReference type="PROSITE" id="PS01124"/>
    </source>
</evidence>
<dbReference type="EMBL" id="DXEV01000219">
    <property type="protein sequence ID" value="HIX57985.1"/>
    <property type="molecule type" value="Genomic_DNA"/>
</dbReference>
<dbReference type="Gene3D" id="1.10.10.60">
    <property type="entry name" value="Homeodomain-like"/>
    <property type="match status" value="2"/>
</dbReference>
<evidence type="ECO:0000313" key="7">
    <source>
        <dbReference type="EMBL" id="HIX57985.1"/>
    </source>
</evidence>
<dbReference type="SUPFAM" id="SSF51215">
    <property type="entry name" value="Regulatory protein AraC"/>
    <property type="match status" value="1"/>
</dbReference>
<dbReference type="GO" id="GO:0043565">
    <property type="term" value="F:sequence-specific DNA binding"/>
    <property type="evidence" value="ECO:0007669"/>
    <property type="project" value="InterPro"/>
</dbReference>
<evidence type="ECO:0000256" key="1">
    <source>
        <dbReference type="ARBA" id="ARBA00023015"/>
    </source>
</evidence>
<dbReference type="NCBIfam" id="NF007860">
    <property type="entry name" value="PRK10572.1"/>
    <property type="match status" value="1"/>
</dbReference>
<dbReference type="InterPro" id="IPR018060">
    <property type="entry name" value="HTH_AraC"/>
</dbReference>
<dbReference type="InterPro" id="IPR018062">
    <property type="entry name" value="HTH_AraC-typ_CS"/>
</dbReference>
<dbReference type="SMART" id="SM00342">
    <property type="entry name" value="HTH_ARAC"/>
    <property type="match status" value="1"/>
</dbReference>
<dbReference type="PRINTS" id="PR00032">
    <property type="entry name" value="HTHARAC"/>
</dbReference>
<feature type="compositionally biased region" description="Low complexity" evidence="5">
    <location>
        <begin position="304"/>
        <end position="313"/>
    </location>
</feature>
<dbReference type="PROSITE" id="PS01124">
    <property type="entry name" value="HTH_ARAC_FAMILY_2"/>
    <property type="match status" value="1"/>
</dbReference>
<feature type="domain" description="HTH araC/xylS-type" evidence="6">
    <location>
        <begin position="191"/>
        <end position="290"/>
    </location>
</feature>
<evidence type="ECO:0000256" key="3">
    <source>
        <dbReference type="ARBA" id="ARBA00023159"/>
    </source>
</evidence>
<keyword evidence="3" id="KW-0010">Activator</keyword>
<feature type="region of interest" description="Disordered" evidence="5">
    <location>
        <begin position="282"/>
        <end position="313"/>
    </location>
</feature>
<evidence type="ECO:0000256" key="4">
    <source>
        <dbReference type="ARBA" id="ARBA00023163"/>
    </source>
</evidence>